<dbReference type="OrthoDB" id="288113at2"/>
<proteinExistence type="predicted"/>
<dbReference type="AlphaFoldDB" id="A0A5C6AER9"/>
<dbReference type="EMBL" id="SJPR01000002">
    <property type="protein sequence ID" value="TWT97561.1"/>
    <property type="molecule type" value="Genomic_DNA"/>
</dbReference>
<evidence type="ECO:0000256" key="1">
    <source>
        <dbReference type="SAM" id="Phobius"/>
    </source>
</evidence>
<keyword evidence="1" id="KW-1133">Transmembrane helix</keyword>
<keyword evidence="3" id="KW-1185">Reference proteome</keyword>
<accession>A0A5C6AER9</accession>
<protein>
    <submittedName>
        <fullName evidence="2">FixH</fullName>
    </submittedName>
</protein>
<evidence type="ECO:0000313" key="2">
    <source>
        <dbReference type="EMBL" id="TWT97561.1"/>
    </source>
</evidence>
<organism evidence="2 3">
    <name type="scientific">Botrimarina colliarenosi</name>
    <dbReference type="NCBI Taxonomy" id="2528001"/>
    <lineage>
        <taxon>Bacteria</taxon>
        <taxon>Pseudomonadati</taxon>
        <taxon>Planctomycetota</taxon>
        <taxon>Planctomycetia</taxon>
        <taxon>Pirellulales</taxon>
        <taxon>Lacipirellulaceae</taxon>
        <taxon>Botrimarina</taxon>
    </lineage>
</organism>
<dbReference type="Proteomes" id="UP000317421">
    <property type="component" value="Unassembled WGS sequence"/>
</dbReference>
<dbReference type="InterPro" id="IPR008620">
    <property type="entry name" value="FixH"/>
</dbReference>
<keyword evidence="1" id="KW-0472">Membrane</keyword>
<name>A0A5C6AER9_9BACT</name>
<sequence>MIDPSQSSVSSTGTAWWRRLTWPAVVVVLLSGHVVIMMGALLLSSTRLPGGSTAPSGYAAALAWDDLQALRRASDRLGWSLELTPTDRTELNGDRHVEFTLRDAEGNPVDGADLSVTLYHLSRPSEPIEATLAASAAEPGRYEAVMRLRREGVWRVQAVATRGVERFLVDADLWVRPSKGGSS</sequence>
<gene>
    <name evidence="2" type="ORF">Pla108_17130</name>
</gene>
<comment type="caution">
    <text evidence="2">The sequence shown here is derived from an EMBL/GenBank/DDBJ whole genome shotgun (WGS) entry which is preliminary data.</text>
</comment>
<keyword evidence="1" id="KW-0812">Transmembrane</keyword>
<feature type="transmembrane region" description="Helical" evidence="1">
    <location>
        <begin position="20"/>
        <end position="43"/>
    </location>
</feature>
<evidence type="ECO:0000313" key="3">
    <source>
        <dbReference type="Proteomes" id="UP000317421"/>
    </source>
</evidence>
<dbReference type="RefSeq" id="WP_146444492.1">
    <property type="nucleotide sequence ID" value="NZ_SJPR01000002.1"/>
</dbReference>
<reference evidence="2 3" key="1">
    <citation type="submission" date="2019-02" db="EMBL/GenBank/DDBJ databases">
        <title>Deep-cultivation of Planctomycetes and their phenomic and genomic characterization uncovers novel biology.</title>
        <authorList>
            <person name="Wiegand S."/>
            <person name="Jogler M."/>
            <person name="Boedeker C."/>
            <person name="Pinto D."/>
            <person name="Vollmers J."/>
            <person name="Rivas-Marin E."/>
            <person name="Kohn T."/>
            <person name="Peeters S.H."/>
            <person name="Heuer A."/>
            <person name="Rast P."/>
            <person name="Oberbeckmann S."/>
            <person name="Bunk B."/>
            <person name="Jeske O."/>
            <person name="Meyerdierks A."/>
            <person name="Storesund J.E."/>
            <person name="Kallscheuer N."/>
            <person name="Luecker S."/>
            <person name="Lage O.M."/>
            <person name="Pohl T."/>
            <person name="Merkel B.J."/>
            <person name="Hornburger P."/>
            <person name="Mueller R.-W."/>
            <person name="Bruemmer F."/>
            <person name="Labrenz M."/>
            <person name="Spormann A.M."/>
            <person name="Op Den Camp H."/>
            <person name="Overmann J."/>
            <person name="Amann R."/>
            <person name="Jetten M.S.M."/>
            <person name="Mascher T."/>
            <person name="Medema M.H."/>
            <person name="Devos D.P."/>
            <person name="Kaster A.-K."/>
            <person name="Ovreas L."/>
            <person name="Rohde M."/>
            <person name="Galperin M.Y."/>
            <person name="Jogler C."/>
        </authorList>
    </citation>
    <scope>NUCLEOTIDE SEQUENCE [LARGE SCALE GENOMIC DNA]</scope>
    <source>
        <strain evidence="2 3">Pla108</strain>
    </source>
</reference>
<dbReference type="InterPro" id="IPR013783">
    <property type="entry name" value="Ig-like_fold"/>
</dbReference>
<dbReference type="Gene3D" id="2.60.40.10">
    <property type="entry name" value="Immunoglobulins"/>
    <property type="match status" value="1"/>
</dbReference>
<dbReference type="Pfam" id="PF05751">
    <property type="entry name" value="FixH"/>
    <property type="match status" value="1"/>
</dbReference>